<dbReference type="FunCoup" id="H2AQV6">
    <property type="interactions" value="70"/>
</dbReference>
<dbReference type="GeneID" id="13883295"/>
<dbReference type="RefSeq" id="XP_003955891.1">
    <property type="nucleotide sequence ID" value="XM_003955842.1"/>
</dbReference>
<keyword evidence="2" id="KW-0472">Membrane</keyword>
<dbReference type="SUPFAM" id="SSF53474">
    <property type="entry name" value="alpha/beta-Hydrolases"/>
    <property type="match status" value="1"/>
</dbReference>
<feature type="transmembrane region" description="Helical" evidence="2">
    <location>
        <begin position="140"/>
        <end position="160"/>
    </location>
</feature>
<evidence type="ECO:0000313" key="5">
    <source>
        <dbReference type="Proteomes" id="UP000005220"/>
    </source>
</evidence>
<dbReference type="OrthoDB" id="164921at2759"/>
<feature type="transmembrane region" description="Helical" evidence="2">
    <location>
        <begin position="196"/>
        <end position="217"/>
    </location>
</feature>
<keyword evidence="5" id="KW-1185">Reference proteome</keyword>
<dbReference type="EMBL" id="HE650822">
    <property type="protein sequence ID" value="CCF56756.1"/>
    <property type="molecule type" value="Genomic_DNA"/>
</dbReference>
<keyword evidence="2" id="KW-0812">Transmembrane</keyword>
<dbReference type="Pfam" id="PF00561">
    <property type="entry name" value="Abhydrolase_1"/>
    <property type="match status" value="1"/>
</dbReference>
<accession>H2AQV6</accession>
<reference evidence="4 5" key="1">
    <citation type="journal article" date="2011" name="Proc. Natl. Acad. Sci. U.S.A.">
        <title>Evolutionary erosion of yeast sex chromosomes by mating-type switching accidents.</title>
        <authorList>
            <person name="Gordon J.L."/>
            <person name="Armisen D."/>
            <person name="Proux-Wera E."/>
            <person name="Oheigeartaigh S.S."/>
            <person name="Byrne K.P."/>
            <person name="Wolfe K.H."/>
        </authorList>
    </citation>
    <scope>NUCLEOTIDE SEQUENCE [LARGE SCALE GENOMIC DNA]</scope>
    <source>
        <strain evidence="5">ATCC 22294 / BCRC 22015 / CBS 2517 / CECT 1963 / NBRC 1671 / NRRL Y-8276</strain>
    </source>
</reference>
<organism evidence="4 5">
    <name type="scientific">Kazachstania africana (strain ATCC 22294 / BCRC 22015 / CBS 2517 / CECT 1963 / NBRC 1671 / NRRL Y-8276)</name>
    <name type="common">Yeast</name>
    <name type="synonym">Kluyveromyces africanus</name>
    <dbReference type="NCBI Taxonomy" id="1071382"/>
    <lineage>
        <taxon>Eukaryota</taxon>
        <taxon>Fungi</taxon>
        <taxon>Dikarya</taxon>
        <taxon>Ascomycota</taxon>
        <taxon>Saccharomycotina</taxon>
        <taxon>Saccharomycetes</taxon>
        <taxon>Saccharomycetales</taxon>
        <taxon>Saccharomycetaceae</taxon>
        <taxon>Kazachstania</taxon>
    </lineage>
</organism>
<dbReference type="InParanoid" id="H2AQV6"/>
<evidence type="ECO:0000256" key="1">
    <source>
        <dbReference type="SAM" id="MobiDB-lite"/>
    </source>
</evidence>
<dbReference type="InterPro" id="IPR000073">
    <property type="entry name" value="AB_hydrolase_1"/>
</dbReference>
<dbReference type="HOGENOM" id="CLU_028296_0_0_1"/>
<evidence type="ECO:0000256" key="2">
    <source>
        <dbReference type="SAM" id="Phobius"/>
    </source>
</evidence>
<gene>
    <name evidence="4" type="primary">KAFR0B04590</name>
    <name evidence="4" type="ORF">KAFR_0B04590</name>
</gene>
<dbReference type="AlphaFoldDB" id="H2AQV6"/>
<feature type="transmembrane region" description="Helical" evidence="2">
    <location>
        <begin position="251"/>
        <end position="272"/>
    </location>
</feature>
<keyword evidence="2" id="KW-1133">Transmembrane helix</keyword>
<dbReference type="Proteomes" id="UP000005220">
    <property type="component" value="Chromosome 2"/>
</dbReference>
<feature type="domain" description="AB hydrolase-1" evidence="3">
    <location>
        <begin position="318"/>
        <end position="448"/>
    </location>
</feature>
<dbReference type="Gene3D" id="3.40.50.1820">
    <property type="entry name" value="alpha/beta hydrolase"/>
    <property type="match status" value="1"/>
</dbReference>
<dbReference type="InterPro" id="IPR029058">
    <property type="entry name" value="AB_hydrolase_fold"/>
</dbReference>
<proteinExistence type="predicted"/>
<sequence>MNDQLQGTNTNEYQPLDPGIPPNNEEVGPSQETGDVDTNTQDENAPLLGKQDRNVTKKSHRTFGSNGNGATDNASHEDRDSEFYANENGRFQYHQNYRSFLTNWKCILNVVLFLNTLVLVLLFVSDYFIEILPADRNTTFTNFVLVIISLIGNAFNLSFTDIGLYSSFDWDLNLILTGLPVLNLLLLATTKYTRERIGFVTVLVHAWTVATFGLGLLQQHKLGTYITELTPPTTQNKHTIVEWFKIAFRNLIKFGTFIILVLIVLTTLLNVIDIHNALSYSLGTFHWTSSDHDNKLHVQCYGVGSASGVEVQDRNNTPIVLFEHGGEESSYVSGKWVEDLYNLGYIDKYCTYDRNGFGLSDSLSAPVSIRGMAENLRYALIEELKLNGPFLVVGYDYGGLVGRVFCGDNRELCSGLMLVESWNEELLLKHFLRRLLPGGGDGNDEDNGSDSIYYENDDDYRATRGKMDHRIPEREIGKRNGFKVFWHGLWSSLGLNLQFSWLVRRHGSLERIFGTDLKHQGKFLRTKLLESITSSLLTYQEILETNSKLKNVKMSVVSSKEMIKRSSLWGNWQRKLAKLSANTKEWKVVDGEHEFFNNGVGKEQAQDVLLRLLQSV</sequence>
<dbReference type="STRING" id="1071382.H2AQV6"/>
<feature type="compositionally biased region" description="Polar residues" evidence="1">
    <location>
        <begin position="62"/>
        <end position="73"/>
    </location>
</feature>
<dbReference type="InterPro" id="IPR019431">
    <property type="entry name" value="DUF2417"/>
</dbReference>
<evidence type="ECO:0000313" key="4">
    <source>
        <dbReference type="EMBL" id="CCF56756.1"/>
    </source>
</evidence>
<feature type="region of interest" description="Disordered" evidence="1">
    <location>
        <begin position="1"/>
        <end position="78"/>
    </location>
</feature>
<dbReference type="eggNOG" id="ENOG502QQW9">
    <property type="taxonomic scope" value="Eukaryota"/>
</dbReference>
<dbReference type="KEGG" id="kaf:KAFR_0B04590"/>
<protein>
    <recommendedName>
        <fullName evidence="3">AB hydrolase-1 domain-containing protein</fullName>
    </recommendedName>
</protein>
<feature type="transmembrane region" description="Helical" evidence="2">
    <location>
        <begin position="172"/>
        <end position="190"/>
    </location>
</feature>
<dbReference type="Pfam" id="PF10329">
    <property type="entry name" value="DUF2417"/>
    <property type="match status" value="1"/>
</dbReference>
<evidence type="ECO:0000259" key="3">
    <source>
        <dbReference type="Pfam" id="PF00561"/>
    </source>
</evidence>
<feature type="compositionally biased region" description="Polar residues" evidence="1">
    <location>
        <begin position="30"/>
        <end position="43"/>
    </location>
</feature>
<feature type="transmembrane region" description="Helical" evidence="2">
    <location>
        <begin position="106"/>
        <end position="128"/>
    </location>
</feature>
<name>H2AQV6_KAZAF</name>
<feature type="compositionally biased region" description="Polar residues" evidence="1">
    <location>
        <begin position="1"/>
        <end position="13"/>
    </location>
</feature>